<dbReference type="AlphaFoldDB" id="A0A0D0CJ85"/>
<evidence type="ECO:0000259" key="2">
    <source>
        <dbReference type="Pfam" id="PF20151"/>
    </source>
</evidence>
<evidence type="ECO:0000313" key="4">
    <source>
        <dbReference type="Proteomes" id="UP000053593"/>
    </source>
</evidence>
<accession>A0A0D0CJ85</accession>
<dbReference type="EMBL" id="KN834766">
    <property type="protein sequence ID" value="KIK62824.1"/>
    <property type="molecule type" value="Genomic_DNA"/>
</dbReference>
<proteinExistence type="predicted"/>
<keyword evidence="1" id="KW-1133">Transmembrane helix</keyword>
<protein>
    <recommendedName>
        <fullName evidence="2">DUF6533 domain-containing protein</fullName>
    </recommendedName>
</protein>
<gene>
    <name evidence="3" type="ORF">GYMLUDRAFT_242461</name>
</gene>
<evidence type="ECO:0000256" key="1">
    <source>
        <dbReference type="SAM" id="Phobius"/>
    </source>
</evidence>
<dbReference type="HOGENOM" id="CLU_035509_7_3_1"/>
<feature type="domain" description="DUF6533" evidence="2">
    <location>
        <begin position="19"/>
        <end position="58"/>
    </location>
</feature>
<feature type="transmembrane region" description="Helical" evidence="1">
    <location>
        <begin position="44"/>
        <end position="67"/>
    </location>
</feature>
<keyword evidence="1" id="KW-0812">Transmembrane</keyword>
<keyword evidence="4" id="KW-1185">Reference proteome</keyword>
<evidence type="ECO:0000313" key="3">
    <source>
        <dbReference type="EMBL" id="KIK62824.1"/>
    </source>
</evidence>
<feature type="transmembrane region" description="Helical" evidence="1">
    <location>
        <begin position="87"/>
        <end position="108"/>
    </location>
</feature>
<keyword evidence="1" id="KW-0472">Membrane</keyword>
<feature type="transmembrane region" description="Helical" evidence="1">
    <location>
        <begin position="120"/>
        <end position="140"/>
    </location>
</feature>
<organism evidence="3 4">
    <name type="scientific">Collybiopsis luxurians FD-317 M1</name>
    <dbReference type="NCBI Taxonomy" id="944289"/>
    <lineage>
        <taxon>Eukaryota</taxon>
        <taxon>Fungi</taxon>
        <taxon>Dikarya</taxon>
        <taxon>Basidiomycota</taxon>
        <taxon>Agaricomycotina</taxon>
        <taxon>Agaricomycetes</taxon>
        <taxon>Agaricomycetidae</taxon>
        <taxon>Agaricales</taxon>
        <taxon>Marasmiineae</taxon>
        <taxon>Omphalotaceae</taxon>
        <taxon>Collybiopsis</taxon>
        <taxon>Collybiopsis luxurians</taxon>
    </lineage>
</organism>
<feature type="transmembrane region" description="Helical" evidence="1">
    <location>
        <begin position="215"/>
        <end position="235"/>
    </location>
</feature>
<dbReference type="Pfam" id="PF20151">
    <property type="entry name" value="DUF6533"/>
    <property type="match status" value="1"/>
</dbReference>
<dbReference type="Proteomes" id="UP000053593">
    <property type="component" value="Unassembled WGS sequence"/>
</dbReference>
<reference evidence="3 4" key="1">
    <citation type="submission" date="2014-04" db="EMBL/GenBank/DDBJ databases">
        <title>Evolutionary Origins and Diversification of the Mycorrhizal Mutualists.</title>
        <authorList>
            <consortium name="DOE Joint Genome Institute"/>
            <consortium name="Mycorrhizal Genomics Consortium"/>
            <person name="Kohler A."/>
            <person name="Kuo A."/>
            <person name="Nagy L.G."/>
            <person name="Floudas D."/>
            <person name="Copeland A."/>
            <person name="Barry K.W."/>
            <person name="Cichocki N."/>
            <person name="Veneault-Fourrey C."/>
            <person name="LaButti K."/>
            <person name="Lindquist E.A."/>
            <person name="Lipzen A."/>
            <person name="Lundell T."/>
            <person name="Morin E."/>
            <person name="Murat C."/>
            <person name="Riley R."/>
            <person name="Ohm R."/>
            <person name="Sun H."/>
            <person name="Tunlid A."/>
            <person name="Henrissat B."/>
            <person name="Grigoriev I.V."/>
            <person name="Hibbett D.S."/>
            <person name="Martin F."/>
        </authorList>
    </citation>
    <scope>NUCLEOTIDE SEQUENCE [LARGE SCALE GENOMIC DNA]</scope>
    <source>
        <strain evidence="3 4">FD-317 M1</strain>
    </source>
</reference>
<feature type="transmembrane region" description="Helical" evidence="1">
    <location>
        <begin position="172"/>
        <end position="194"/>
    </location>
</feature>
<dbReference type="OrthoDB" id="3261349at2759"/>
<sequence length="305" mass="34686">MSLADVQTQVNWEHYVELIAFVYDWIITFGQEVSRFWKRDLKRLPAILFFINRYLTLLGYIAIIALNFWNGPVFRGNQQLGRRNLNLYGQVLIFVVQLNINVLFILRVTALYGGSRRIKLFLGVVVVGMISNIIVQLYLIDSQPFAAVDSPTVSQQVGNVRIFTPYQGRHFAYLWIGMFMFDFCIFSLTLWKTLRTLRDGQVSGGIVTIVMRDGLMYFAIITLSTLANILVFAFAPDLVKGLLPTFSNMLSSVLMSRLMLNLRGDYIDPTIYLTQLSGIAFAQVNTQAIELQVQQHSFSSMSTSG</sequence>
<name>A0A0D0CJ85_9AGAR</name>
<dbReference type="InterPro" id="IPR045340">
    <property type="entry name" value="DUF6533"/>
</dbReference>